<organism evidence="1 2">
    <name type="scientific">Sinanaerobacter chloroacetimidivorans</name>
    <dbReference type="NCBI Taxonomy" id="2818044"/>
    <lineage>
        <taxon>Bacteria</taxon>
        <taxon>Bacillati</taxon>
        <taxon>Bacillota</taxon>
        <taxon>Clostridia</taxon>
        <taxon>Peptostreptococcales</taxon>
        <taxon>Anaerovoracaceae</taxon>
        <taxon>Sinanaerobacter</taxon>
    </lineage>
</organism>
<sequence>MPTITSVQPMRNFMIKVGFDNGTIVTLNMEHKLNTIRFQQLRDRALFCSAVTDGYSIKWNEFIEISITEIFEIAQIS</sequence>
<dbReference type="RefSeq" id="WP_227020055.1">
    <property type="nucleotide sequence ID" value="NZ_JAGSND010000018.1"/>
</dbReference>
<protein>
    <submittedName>
        <fullName evidence="1">DUF2442 domain-containing protein</fullName>
    </submittedName>
</protein>
<dbReference type="Gene3D" id="3.30.2020.10">
    <property type="entry name" value="NE0471-like N-terminal domain"/>
    <property type="match status" value="1"/>
</dbReference>
<proteinExistence type="predicted"/>
<accession>A0A8J7W2Z1</accession>
<dbReference type="EMBL" id="JAGSND010000018">
    <property type="protein sequence ID" value="MBR0599927.1"/>
    <property type="molecule type" value="Genomic_DNA"/>
</dbReference>
<dbReference type="InterPro" id="IPR036782">
    <property type="entry name" value="NE0471-like_N"/>
</dbReference>
<dbReference type="AlphaFoldDB" id="A0A8J7W2Z1"/>
<dbReference type="SUPFAM" id="SSF143880">
    <property type="entry name" value="NE0471 N-terminal domain-like"/>
    <property type="match status" value="1"/>
</dbReference>
<name>A0A8J7W2Z1_9FIRM</name>
<reference evidence="1" key="2">
    <citation type="submission" date="2021-04" db="EMBL/GenBank/DDBJ databases">
        <authorList>
            <person name="Liu J."/>
        </authorList>
    </citation>
    <scope>NUCLEOTIDE SEQUENCE</scope>
    <source>
        <strain evidence="1">BAD-6</strain>
    </source>
</reference>
<dbReference type="Proteomes" id="UP000675664">
    <property type="component" value="Unassembled WGS sequence"/>
</dbReference>
<gene>
    <name evidence="1" type="ORF">KCX82_18755</name>
</gene>
<comment type="caution">
    <text evidence="1">The sequence shown here is derived from an EMBL/GenBank/DDBJ whole genome shotgun (WGS) entry which is preliminary data.</text>
</comment>
<evidence type="ECO:0000313" key="2">
    <source>
        <dbReference type="Proteomes" id="UP000675664"/>
    </source>
</evidence>
<keyword evidence="2" id="KW-1185">Reference proteome</keyword>
<reference evidence="1" key="1">
    <citation type="submission" date="2021-04" db="EMBL/GenBank/DDBJ databases">
        <title>Sinoanaerobacter chloroacetimidivorans sp. nov., an obligate anaerobic bacterium isolated from anaerobic sludge.</title>
        <authorList>
            <person name="Bao Y."/>
        </authorList>
    </citation>
    <scope>NUCLEOTIDE SEQUENCE</scope>
    <source>
        <strain evidence="1">BAD-6</strain>
    </source>
</reference>
<evidence type="ECO:0000313" key="1">
    <source>
        <dbReference type="EMBL" id="MBR0599927.1"/>
    </source>
</evidence>